<dbReference type="InterPro" id="IPR050109">
    <property type="entry name" value="HTH-type_TetR-like_transc_reg"/>
</dbReference>
<dbReference type="SUPFAM" id="SSF48498">
    <property type="entry name" value="Tetracyclin repressor-like, C-terminal domain"/>
    <property type="match status" value="1"/>
</dbReference>
<evidence type="ECO:0000313" key="7">
    <source>
        <dbReference type="Proteomes" id="UP001501578"/>
    </source>
</evidence>
<protein>
    <recommendedName>
        <fullName evidence="5">HTH tetR-type domain-containing protein</fullName>
    </recommendedName>
</protein>
<dbReference type="EMBL" id="BAAAHQ010000001">
    <property type="protein sequence ID" value="GAA0912039.1"/>
    <property type="molecule type" value="Genomic_DNA"/>
</dbReference>
<keyword evidence="1" id="KW-0805">Transcription regulation</keyword>
<evidence type="ECO:0000259" key="5">
    <source>
        <dbReference type="PROSITE" id="PS50977"/>
    </source>
</evidence>
<dbReference type="SUPFAM" id="SSF46689">
    <property type="entry name" value="Homeodomain-like"/>
    <property type="match status" value="1"/>
</dbReference>
<accession>A0ABP3Z4I2</accession>
<evidence type="ECO:0000256" key="4">
    <source>
        <dbReference type="PROSITE-ProRule" id="PRU00335"/>
    </source>
</evidence>
<keyword evidence="2 4" id="KW-0238">DNA-binding</keyword>
<evidence type="ECO:0000256" key="2">
    <source>
        <dbReference type="ARBA" id="ARBA00023125"/>
    </source>
</evidence>
<dbReference type="PROSITE" id="PS50977">
    <property type="entry name" value="HTH_TETR_2"/>
    <property type="match status" value="1"/>
</dbReference>
<dbReference type="Proteomes" id="UP001501578">
    <property type="component" value="Unassembled WGS sequence"/>
</dbReference>
<feature type="domain" description="HTH tetR-type" evidence="5">
    <location>
        <begin position="1"/>
        <end position="60"/>
    </location>
</feature>
<feature type="DNA-binding region" description="H-T-H motif" evidence="4">
    <location>
        <begin position="23"/>
        <end position="42"/>
    </location>
</feature>
<dbReference type="PANTHER" id="PTHR30055">
    <property type="entry name" value="HTH-TYPE TRANSCRIPTIONAL REGULATOR RUTR"/>
    <property type="match status" value="1"/>
</dbReference>
<organism evidence="6 7">
    <name type="scientific">Nonomuraea longicatena</name>
    <dbReference type="NCBI Taxonomy" id="83682"/>
    <lineage>
        <taxon>Bacteria</taxon>
        <taxon>Bacillati</taxon>
        <taxon>Actinomycetota</taxon>
        <taxon>Actinomycetes</taxon>
        <taxon>Streptosporangiales</taxon>
        <taxon>Streptosporangiaceae</taxon>
        <taxon>Nonomuraea</taxon>
    </lineage>
</organism>
<keyword evidence="3" id="KW-0804">Transcription</keyword>
<dbReference type="Pfam" id="PF00440">
    <property type="entry name" value="TetR_N"/>
    <property type="match status" value="1"/>
</dbReference>
<gene>
    <name evidence="6" type="ORF">GCM10009560_02030</name>
</gene>
<sequence>MTIEEIRSATLRMIQAGGVEALSMRKLAAELDVNPMSLYHHVANKTALIKEVCVANLADLDLPAADLPWQDQVRALAHAYRTLVRRYPALWRYILNHPEIIEDRRGPLWDILFRILPMAGVAESEHERMTGILYGFVTGILLVETLGHIAQNAAEDSFDAAVEIIIRGIS</sequence>
<evidence type="ECO:0000256" key="1">
    <source>
        <dbReference type="ARBA" id="ARBA00023015"/>
    </source>
</evidence>
<evidence type="ECO:0000313" key="6">
    <source>
        <dbReference type="EMBL" id="GAA0912039.1"/>
    </source>
</evidence>
<dbReference type="Gene3D" id="1.10.357.10">
    <property type="entry name" value="Tetracycline Repressor, domain 2"/>
    <property type="match status" value="1"/>
</dbReference>
<evidence type="ECO:0000256" key="3">
    <source>
        <dbReference type="ARBA" id="ARBA00023163"/>
    </source>
</evidence>
<proteinExistence type="predicted"/>
<name>A0ABP3Z4I2_9ACTN</name>
<dbReference type="InterPro" id="IPR001647">
    <property type="entry name" value="HTH_TetR"/>
</dbReference>
<dbReference type="InterPro" id="IPR036271">
    <property type="entry name" value="Tet_transcr_reg_TetR-rel_C_sf"/>
</dbReference>
<dbReference type="InterPro" id="IPR009057">
    <property type="entry name" value="Homeodomain-like_sf"/>
</dbReference>
<comment type="caution">
    <text evidence="6">The sequence shown here is derived from an EMBL/GenBank/DDBJ whole genome shotgun (WGS) entry which is preliminary data.</text>
</comment>
<dbReference type="PANTHER" id="PTHR30055:SF151">
    <property type="entry name" value="TRANSCRIPTIONAL REGULATORY PROTEIN"/>
    <property type="match status" value="1"/>
</dbReference>
<reference evidence="7" key="1">
    <citation type="journal article" date="2019" name="Int. J. Syst. Evol. Microbiol.">
        <title>The Global Catalogue of Microorganisms (GCM) 10K type strain sequencing project: providing services to taxonomists for standard genome sequencing and annotation.</title>
        <authorList>
            <consortium name="The Broad Institute Genomics Platform"/>
            <consortium name="The Broad Institute Genome Sequencing Center for Infectious Disease"/>
            <person name="Wu L."/>
            <person name="Ma J."/>
        </authorList>
    </citation>
    <scope>NUCLEOTIDE SEQUENCE [LARGE SCALE GENOMIC DNA]</scope>
    <source>
        <strain evidence="7">JCM 11136</strain>
    </source>
</reference>
<keyword evidence="7" id="KW-1185">Reference proteome</keyword>